<dbReference type="SUPFAM" id="SSF47384">
    <property type="entry name" value="Homodimeric domain of signal transducing histidine kinase"/>
    <property type="match status" value="1"/>
</dbReference>
<evidence type="ECO:0000256" key="5">
    <source>
        <dbReference type="ARBA" id="ARBA00022553"/>
    </source>
</evidence>
<dbReference type="SUPFAM" id="SSF55785">
    <property type="entry name" value="PYP-like sensor domain (PAS domain)"/>
    <property type="match status" value="2"/>
</dbReference>
<dbReference type="PANTHER" id="PTHR43047:SF72">
    <property type="entry name" value="OSMOSENSING HISTIDINE PROTEIN KINASE SLN1"/>
    <property type="match status" value="1"/>
</dbReference>
<dbReference type="Pfam" id="PF02518">
    <property type="entry name" value="HATPase_c"/>
    <property type="match status" value="1"/>
</dbReference>
<evidence type="ECO:0000259" key="13">
    <source>
        <dbReference type="PROSITE" id="PS50109"/>
    </source>
</evidence>
<dbReference type="PROSITE" id="PS50109">
    <property type="entry name" value="HIS_KIN"/>
    <property type="match status" value="1"/>
</dbReference>
<dbReference type="PRINTS" id="PR00344">
    <property type="entry name" value="BCTRLSENSOR"/>
</dbReference>
<dbReference type="InterPro" id="IPR013655">
    <property type="entry name" value="PAS_fold_3"/>
</dbReference>
<dbReference type="InterPro" id="IPR005467">
    <property type="entry name" value="His_kinase_dom"/>
</dbReference>
<keyword evidence="5 11" id="KW-0597">Phosphoprotein</keyword>
<keyword evidence="17" id="KW-1185">Reference proteome</keyword>
<dbReference type="Pfam" id="PF13426">
    <property type="entry name" value="PAS_9"/>
    <property type="match status" value="1"/>
</dbReference>
<dbReference type="GO" id="GO:0009927">
    <property type="term" value="F:histidine phosphotransfer kinase activity"/>
    <property type="evidence" value="ECO:0007669"/>
    <property type="project" value="TreeGrafter"/>
</dbReference>
<dbReference type="SMART" id="SM00448">
    <property type="entry name" value="REC"/>
    <property type="match status" value="1"/>
</dbReference>
<dbReference type="Gene3D" id="1.10.287.130">
    <property type="match status" value="1"/>
</dbReference>
<dbReference type="Pfam" id="PF08447">
    <property type="entry name" value="PAS_3"/>
    <property type="match status" value="1"/>
</dbReference>
<dbReference type="Gene3D" id="3.40.50.2300">
    <property type="match status" value="1"/>
</dbReference>
<comment type="function">
    <text evidence="9">May play the central regulatory role in sporulation. It may be an element of the effector pathway responsible for the activation of sporulation genes in response to nutritional stress. Spo0A may act in concert with spo0H (a sigma factor) to control the expression of some genes that are critical to the sporulation process.</text>
</comment>
<reference evidence="16 17" key="1">
    <citation type="submission" date="2018-05" db="EMBL/GenBank/DDBJ databases">
        <title>The Hungate 1000. A catalogue of reference genomes from the rumen microbiome.</title>
        <authorList>
            <person name="Kelly W."/>
        </authorList>
    </citation>
    <scope>NUCLEOTIDE SEQUENCE [LARGE SCALE GENOMIC DNA]</scope>
    <source>
        <strain evidence="16 17">NLAE-zl-C242</strain>
    </source>
</reference>
<dbReference type="SMART" id="SM00388">
    <property type="entry name" value="HisKA"/>
    <property type="match status" value="1"/>
</dbReference>
<evidence type="ECO:0000256" key="3">
    <source>
        <dbReference type="ARBA" id="ARBA00012438"/>
    </source>
</evidence>
<protein>
    <recommendedName>
        <fullName evidence="10">Circadian input-output histidine kinase CikA</fullName>
        <ecNumber evidence="3">2.7.13.3</ecNumber>
    </recommendedName>
    <alternativeName>
        <fullName evidence="4">Stage 0 sporulation protein A homolog</fullName>
    </alternativeName>
</protein>
<dbReference type="InterPro" id="IPR000014">
    <property type="entry name" value="PAS"/>
</dbReference>
<evidence type="ECO:0000256" key="8">
    <source>
        <dbReference type="ARBA" id="ARBA00023012"/>
    </source>
</evidence>
<dbReference type="CDD" id="cd00082">
    <property type="entry name" value="HisKA"/>
    <property type="match status" value="1"/>
</dbReference>
<dbReference type="EMBL" id="QGDL01000004">
    <property type="protein sequence ID" value="PWJ30318.1"/>
    <property type="molecule type" value="Genomic_DNA"/>
</dbReference>
<comment type="similarity">
    <text evidence="2">In the N-terminal section; belongs to the phytochrome family.</text>
</comment>
<feature type="domain" description="Response regulatory" evidence="14">
    <location>
        <begin position="587"/>
        <end position="708"/>
    </location>
</feature>
<organism evidence="16 17">
    <name type="scientific">Faecalicatena orotica</name>
    <dbReference type="NCBI Taxonomy" id="1544"/>
    <lineage>
        <taxon>Bacteria</taxon>
        <taxon>Bacillati</taxon>
        <taxon>Bacillota</taxon>
        <taxon>Clostridia</taxon>
        <taxon>Lachnospirales</taxon>
        <taxon>Lachnospiraceae</taxon>
        <taxon>Faecalicatena</taxon>
    </lineage>
</organism>
<comment type="caution">
    <text evidence="16">The sequence shown here is derived from an EMBL/GenBank/DDBJ whole genome shotgun (WGS) entry which is preliminary data.</text>
</comment>
<keyword evidence="8" id="KW-0902">Two-component regulatory system</keyword>
<evidence type="ECO:0000256" key="11">
    <source>
        <dbReference type="PROSITE-ProRule" id="PRU00169"/>
    </source>
</evidence>
<dbReference type="EC" id="2.7.13.3" evidence="3"/>
<proteinExistence type="inferred from homology"/>
<feature type="domain" description="Histidine kinase" evidence="13">
    <location>
        <begin position="320"/>
        <end position="544"/>
    </location>
</feature>
<evidence type="ECO:0000256" key="1">
    <source>
        <dbReference type="ARBA" id="ARBA00000085"/>
    </source>
</evidence>
<dbReference type="PROSITE" id="PS50112">
    <property type="entry name" value="PAS"/>
    <property type="match status" value="1"/>
</dbReference>
<gene>
    <name evidence="16" type="ORF">A8806_104188</name>
</gene>
<dbReference type="InterPro" id="IPR003661">
    <property type="entry name" value="HisK_dim/P_dom"/>
</dbReference>
<keyword evidence="6" id="KW-0808">Transferase</keyword>
<accession>A0A2Y9BBN6</accession>
<evidence type="ECO:0000256" key="6">
    <source>
        <dbReference type="ARBA" id="ARBA00022679"/>
    </source>
</evidence>
<evidence type="ECO:0000256" key="10">
    <source>
        <dbReference type="ARBA" id="ARBA00074306"/>
    </source>
</evidence>
<dbReference type="InterPro" id="IPR001789">
    <property type="entry name" value="Sig_transdc_resp-reg_receiver"/>
</dbReference>
<dbReference type="InterPro" id="IPR036097">
    <property type="entry name" value="HisK_dim/P_sf"/>
</dbReference>
<dbReference type="CDD" id="cd16922">
    <property type="entry name" value="HATPase_EvgS-ArcB-TorS-like"/>
    <property type="match status" value="1"/>
</dbReference>
<evidence type="ECO:0000256" key="2">
    <source>
        <dbReference type="ARBA" id="ARBA00006402"/>
    </source>
</evidence>
<dbReference type="SUPFAM" id="SSF52172">
    <property type="entry name" value="CheY-like"/>
    <property type="match status" value="1"/>
</dbReference>
<dbReference type="Gene3D" id="3.30.450.20">
    <property type="entry name" value="PAS domain"/>
    <property type="match status" value="1"/>
</dbReference>
<dbReference type="CDD" id="cd17546">
    <property type="entry name" value="REC_hyHK_CKI1_RcsC-like"/>
    <property type="match status" value="1"/>
</dbReference>
<evidence type="ECO:0000259" key="15">
    <source>
        <dbReference type="PROSITE" id="PS50112"/>
    </source>
</evidence>
<dbReference type="Pfam" id="PF00512">
    <property type="entry name" value="HisKA"/>
    <property type="match status" value="1"/>
</dbReference>
<evidence type="ECO:0000256" key="12">
    <source>
        <dbReference type="SAM" id="MobiDB-lite"/>
    </source>
</evidence>
<dbReference type="InterPro" id="IPR035965">
    <property type="entry name" value="PAS-like_dom_sf"/>
</dbReference>
<dbReference type="Gene3D" id="3.30.565.10">
    <property type="entry name" value="Histidine kinase-like ATPase, C-terminal domain"/>
    <property type="match status" value="1"/>
</dbReference>
<dbReference type="FunFam" id="3.30.565.10:FF:000010">
    <property type="entry name" value="Sensor histidine kinase RcsC"/>
    <property type="match status" value="1"/>
</dbReference>
<dbReference type="GO" id="GO:0005886">
    <property type="term" value="C:plasma membrane"/>
    <property type="evidence" value="ECO:0007669"/>
    <property type="project" value="TreeGrafter"/>
</dbReference>
<dbReference type="AlphaFoldDB" id="A0A2Y9BBN6"/>
<feature type="domain" description="PAS" evidence="15">
    <location>
        <begin position="49"/>
        <end position="102"/>
    </location>
</feature>
<feature type="modified residue" description="4-aspartylphosphate" evidence="11">
    <location>
        <position position="639"/>
    </location>
</feature>
<dbReference type="Proteomes" id="UP000245845">
    <property type="component" value="Unassembled WGS sequence"/>
</dbReference>
<dbReference type="CDD" id="cd00130">
    <property type="entry name" value="PAS"/>
    <property type="match status" value="1"/>
</dbReference>
<dbReference type="SMART" id="SM00091">
    <property type="entry name" value="PAS"/>
    <property type="match status" value="2"/>
</dbReference>
<feature type="region of interest" description="Disordered" evidence="12">
    <location>
        <begin position="554"/>
        <end position="577"/>
    </location>
</feature>
<evidence type="ECO:0000256" key="9">
    <source>
        <dbReference type="ARBA" id="ARBA00024867"/>
    </source>
</evidence>
<dbReference type="InterPro" id="IPR003594">
    <property type="entry name" value="HATPase_dom"/>
</dbReference>
<dbReference type="GO" id="GO:0000155">
    <property type="term" value="F:phosphorelay sensor kinase activity"/>
    <property type="evidence" value="ECO:0007669"/>
    <property type="project" value="InterPro"/>
</dbReference>
<evidence type="ECO:0000256" key="7">
    <source>
        <dbReference type="ARBA" id="ARBA00022777"/>
    </source>
</evidence>
<evidence type="ECO:0000313" key="16">
    <source>
        <dbReference type="EMBL" id="PWJ30318.1"/>
    </source>
</evidence>
<dbReference type="SMART" id="SM00387">
    <property type="entry name" value="HATPase_c"/>
    <property type="match status" value="1"/>
</dbReference>
<keyword evidence="7 16" id="KW-0418">Kinase</keyword>
<dbReference type="InterPro" id="IPR011006">
    <property type="entry name" value="CheY-like_superfamily"/>
</dbReference>
<dbReference type="SUPFAM" id="SSF55874">
    <property type="entry name" value="ATPase domain of HSP90 chaperone/DNA topoisomerase II/histidine kinase"/>
    <property type="match status" value="1"/>
</dbReference>
<evidence type="ECO:0000313" key="17">
    <source>
        <dbReference type="Proteomes" id="UP000245845"/>
    </source>
</evidence>
<dbReference type="PROSITE" id="PS50110">
    <property type="entry name" value="RESPONSE_REGULATORY"/>
    <property type="match status" value="1"/>
</dbReference>
<dbReference type="OrthoDB" id="9811620at2"/>
<dbReference type="InterPro" id="IPR004358">
    <property type="entry name" value="Sig_transdc_His_kin-like_C"/>
</dbReference>
<evidence type="ECO:0000256" key="4">
    <source>
        <dbReference type="ARBA" id="ARBA00018672"/>
    </source>
</evidence>
<dbReference type="InterPro" id="IPR036890">
    <property type="entry name" value="HATPase_C_sf"/>
</dbReference>
<comment type="catalytic activity">
    <reaction evidence="1">
        <text>ATP + protein L-histidine = ADP + protein N-phospho-L-histidine.</text>
        <dbReference type="EC" id="2.7.13.3"/>
    </reaction>
</comment>
<evidence type="ECO:0000259" key="14">
    <source>
        <dbReference type="PROSITE" id="PS50110"/>
    </source>
</evidence>
<dbReference type="PANTHER" id="PTHR43047">
    <property type="entry name" value="TWO-COMPONENT HISTIDINE PROTEIN KINASE"/>
    <property type="match status" value="1"/>
</dbReference>
<name>A0A2Y9BBN6_9FIRM</name>
<sequence>MKQEKSMECPGELKAQKDCVGEVNIEDCAIAGHADMNMAAERTDYAGLYQEYFRLMMDAYEGNIYISDLDSYELLYLNNTSCDTLGSPPEKLLGHKCYEVIQGRSTPCPFCTNDKLREDEYYEWEFDNPVLERKFLIKNRLINWEGHRARLELSHDMYTSEFKLEKKNREQDALLRSVPGGFARLDARDCSTVLWYGANFLDMIGYTAEQFENELHSQCTYLHQEDLQRIIPMLQELMVTGGNMVTEAKITTRSGQTKILTITLSYARGEESWDGIPSFYTIGIDITKQREEQERQRKILEEAYKTAQIASEAKTNFLSSMSHDIRTPMNAIMGMTAIAEANIDSQEKIRDCLNKINTSTHHLLNLINEVLDMSRIESGKIDLISEEVSLPEMFEDIANMFQPLVAERNQKLQLFSGHLRHWKVRTDGGRLQQVLMNLLTNAVKYTPEGGTISLRVQELPDNSGNKGQYGFIIEDNGIGIDGEFLPHIFEPFTRAEDTRINKIQGTGLGLAITQNIVRMMNGTIEVKSELGKGSEFIVAIPLERCDEIVIPEAEPDNLGASDANDNDSQGTSEALDEKTQDFLTSKRILLVEDNELNREIASELLQMHGFSIDKAENGQRAVEKFVTSAPGTYDCILMDIQMPVMDGYQATRTIRSLDREDAHTIPILALTANAFATDLARAHSAGMNDHIAKPIDINRLLESLQRWMKK</sequence>
<dbReference type="Pfam" id="PF00072">
    <property type="entry name" value="Response_reg"/>
    <property type="match status" value="1"/>
</dbReference>